<dbReference type="SMART" id="SM00355">
    <property type="entry name" value="ZnF_C2H2"/>
    <property type="match status" value="3"/>
</dbReference>
<evidence type="ECO:0000256" key="3">
    <source>
        <dbReference type="ARBA" id="ARBA00022771"/>
    </source>
</evidence>
<proteinExistence type="predicted"/>
<evidence type="ECO:0000256" key="4">
    <source>
        <dbReference type="ARBA" id="ARBA00022833"/>
    </source>
</evidence>
<feature type="compositionally biased region" description="Basic and acidic residues" evidence="6">
    <location>
        <begin position="77"/>
        <end position="88"/>
    </location>
</feature>
<feature type="domain" description="C2H2-type" evidence="7">
    <location>
        <begin position="162"/>
        <end position="189"/>
    </location>
</feature>
<gene>
    <name evidence="8" type="ORF">JD844_013898</name>
</gene>
<feature type="domain" description="C2H2-type" evidence="7">
    <location>
        <begin position="190"/>
        <end position="217"/>
    </location>
</feature>
<feature type="compositionally biased region" description="Acidic residues" evidence="6">
    <location>
        <begin position="14"/>
        <end position="23"/>
    </location>
</feature>
<dbReference type="InterPro" id="IPR036236">
    <property type="entry name" value="Znf_C2H2_sf"/>
</dbReference>
<dbReference type="Proteomes" id="UP000826234">
    <property type="component" value="Unassembled WGS sequence"/>
</dbReference>
<dbReference type="Pfam" id="PF00096">
    <property type="entry name" value="zf-C2H2"/>
    <property type="match status" value="3"/>
</dbReference>
<feature type="domain" description="C2H2-type" evidence="7">
    <location>
        <begin position="134"/>
        <end position="161"/>
    </location>
</feature>
<protein>
    <recommendedName>
        <fullName evidence="7">C2H2-type domain-containing protein</fullName>
    </recommendedName>
</protein>
<evidence type="ECO:0000313" key="9">
    <source>
        <dbReference type="Proteomes" id="UP000826234"/>
    </source>
</evidence>
<keyword evidence="2" id="KW-0677">Repeat</keyword>
<reference evidence="8 9" key="1">
    <citation type="journal article" date="2022" name="Gigascience">
        <title>A chromosome-level genome assembly and annotation of the desert horned lizard, Phrynosoma platyrhinos, provides insight into chromosomal rearrangements among reptiles.</title>
        <authorList>
            <person name="Koochekian N."/>
            <person name="Ascanio A."/>
            <person name="Farleigh K."/>
            <person name="Card D.C."/>
            <person name="Schield D.R."/>
            <person name="Castoe T.A."/>
            <person name="Jezkova T."/>
        </authorList>
    </citation>
    <scope>NUCLEOTIDE SEQUENCE [LARGE SCALE GENOMIC DNA]</scope>
    <source>
        <strain evidence="8">NK-2021</strain>
    </source>
</reference>
<comment type="caution">
    <text evidence="8">The sequence shown here is derived from an EMBL/GenBank/DDBJ whole genome shotgun (WGS) entry which is preliminary data.</text>
</comment>
<dbReference type="SUPFAM" id="SSF57667">
    <property type="entry name" value="beta-beta-alpha zinc fingers"/>
    <property type="match status" value="3"/>
</dbReference>
<dbReference type="InterPro" id="IPR013087">
    <property type="entry name" value="Znf_C2H2_type"/>
</dbReference>
<dbReference type="PANTHER" id="PTHR23226">
    <property type="entry name" value="ZINC FINGER AND SCAN DOMAIN-CONTAINING"/>
    <property type="match status" value="1"/>
</dbReference>
<dbReference type="Gene3D" id="3.30.160.60">
    <property type="entry name" value="Classic Zinc Finger"/>
    <property type="match status" value="3"/>
</dbReference>
<dbReference type="PROSITE" id="PS00028">
    <property type="entry name" value="ZINC_FINGER_C2H2_1"/>
    <property type="match status" value="3"/>
</dbReference>
<dbReference type="PROSITE" id="PS50157">
    <property type="entry name" value="ZINC_FINGER_C2H2_2"/>
    <property type="match status" value="3"/>
</dbReference>
<evidence type="ECO:0000259" key="7">
    <source>
        <dbReference type="PROSITE" id="PS50157"/>
    </source>
</evidence>
<evidence type="ECO:0000256" key="6">
    <source>
        <dbReference type="SAM" id="MobiDB-lite"/>
    </source>
</evidence>
<feature type="non-terminal residue" evidence="8">
    <location>
        <position position="220"/>
    </location>
</feature>
<keyword evidence="1" id="KW-0479">Metal-binding</keyword>
<keyword evidence="3 5" id="KW-0863">Zinc-finger</keyword>
<feature type="region of interest" description="Disordered" evidence="6">
    <location>
        <begin position="1"/>
        <end position="102"/>
    </location>
</feature>
<sequence>MSMMPKPELISWLEELDDSSMEDPDGRSTSTGDERESNEGELSLASVEREECNRERVRRKIAGKEVTAHQGSAFHKTIQEKEKKESRKQSANLNRHQRIRTAEKDYAGLRRNKDFDGHLSFKKNERTYRREKPYMCLDCGKRFQTKAHLSSHHRVHTGEEPYECSECGKSFGYASNLTRHQRIHTGEKPYTCLACGRSFRQSSHLVVHQRTHRGEKPYKC</sequence>
<keyword evidence="4" id="KW-0862">Zinc</keyword>
<organism evidence="8 9">
    <name type="scientific">Phrynosoma platyrhinos</name>
    <name type="common">Desert horned lizard</name>
    <dbReference type="NCBI Taxonomy" id="52577"/>
    <lineage>
        <taxon>Eukaryota</taxon>
        <taxon>Metazoa</taxon>
        <taxon>Chordata</taxon>
        <taxon>Craniata</taxon>
        <taxon>Vertebrata</taxon>
        <taxon>Euteleostomi</taxon>
        <taxon>Lepidosauria</taxon>
        <taxon>Squamata</taxon>
        <taxon>Bifurcata</taxon>
        <taxon>Unidentata</taxon>
        <taxon>Episquamata</taxon>
        <taxon>Toxicofera</taxon>
        <taxon>Iguania</taxon>
        <taxon>Phrynosomatidae</taxon>
        <taxon>Phrynosomatinae</taxon>
        <taxon>Phrynosoma</taxon>
    </lineage>
</organism>
<accession>A0ABQ7TLF1</accession>
<evidence type="ECO:0000256" key="2">
    <source>
        <dbReference type="ARBA" id="ARBA00022737"/>
    </source>
</evidence>
<name>A0ABQ7TLF1_PHRPL</name>
<keyword evidence="9" id="KW-1185">Reference proteome</keyword>
<dbReference type="PANTHER" id="PTHR23226:SF377">
    <property type="entry name" value="ZINC FINGER AND SCAN DOMAIN-CONTAINING PROTEIN 20"/>
    <property type="match status" value="1"/>
</dbReference>
<evidence type="ECO:0000313" key="8">
    <source>
        <dbReference type="EMBL" id="KAH0630645.1"/>
    </source>
</evidence>
<evidence type="ECO:0000256" key="1">
    <source>
        <dbReference type="ARBA" id="ARBA00022723"/>
    </source>
</evidence>
<evidence type="ECO:0000256" key="5">
    <source>
        <dbReference type="PROSITE-ProRule" id="PRU00042"/>
    </source>
</evidence>
<dbReference type="EMBL" id="JAIPUX010000439">
    <property type="protein sequence ID" value="KAH0630645.1"/>
    <property type="molecule type" value="Genomic_DNA"/>
</dbReference>